<dbReference type="AlphaFoldDB" id="A0A7J6LBW6"/>
<sequence>VFYGRGHVEIQKTKQLNLEPRWLQRHLHHLAAVDVVHHEPPKERLAYLDRLEADASRVKASPEWKEKERQREEDQRPRPHKGDTVNRASRGFWDSGSGGGGDLPSYRPSRKGPSRG</sequence>
<feature type="non-terminal residue" evidence="2">
    <location>
        <position position="116"/>
    </location>
</feature>
<dbReference type="EMBL" id="JAAPAO010000579">
    <property type="protein sequence ID" value="KAF4656757.1"/>
    <property type="molecule type" value="Genomic_DNA"/>
</dbReference>
<keyword evidence="3" id="KW-1185">Reference proteome</keyword>
<name>A0A7J6LBW6_PERCH</name>
<proteinExistence type="predicted"/>
<feature type="region of interest" description="Disordered" evidence="1">
    <location>
        <begin position="54"/>
        <end position="116"/>
    </location>
</feature>
<evidence type="ECO:0000313" key="3">
    <source>
        <dbReference type="Proteomes" id="UP000591131"/>
    </source>
</evidence>
<gene>
    <name evidence="2" type="ORF">FOL47_008761</name>
</gene>
<evidence type="ECO:0000313" key="2">
    <source>
        <dbReference type="EMBL" id="KAF4656757.1"/>
    </source>
</evidence>
<feature type="compositionally biased region" description="Basic and acidic residues" evidence="1">
    <location>
        <begin position="54"/>
        <end position="84"/>
    </location>
</feature>
<reference evidence="2 3" key="1">
    <citation type="submission" date="2020-04" db="EMBL/GenBank/DDBJ databases">
        <title>Perkinsus chesapeaki whole genome sequence.</title>
        <authorList>
            <person name="Bogema D.R."/>
        </authorList>
    </citation>
    <scope>NUCLEOTIDE SEQUENCE [LARGE SCALE GENOMIC DNA]</scope>
    <source>
        <strain evidence="2">ATCC PRA-425</strain>
    </source>
</reference>
<accession>A0A7J6LBW6</accession>
<comment type="caution">
    <text evidence="2">The sequence shown here is derived from an EMBL/GenBank/DDBJ whole genome shotgun (WGS) entry which is preliminary data.</text>
</comment>
<organism evidence="2 3">
    <name type="scientific">Perkinsus chesapeaki</name>
    <name type="common">Clam parasite</name>
    <name type="synonym">Perkinsus andrewsi</name>
    <dbReference type="NCBI Taxonomy" id="330153"/>
    <lineage>
        <taxon>Eukaryota</taxon>
        <taxon>Sar</taxon>
        <taxon>Alveolata</taxon>
        <taxon>Perkinsozoa</taxon>
        <taxon>Perkinsea</taxon>
        <taxon>Perkinsida</taxon>
        <taxon>Perkinsidae</taxon>
        <taxon>Perkinsus</taxon>
    </lineage>
</organism>
<dbReference type="Proteomes" id="UP000591131">
    <property type="component" value="Unassembled WGS sequence"/>
</dbReference>
<protein>
    <submittedName>
        <fullName evidence="2">Uncharacterized protein</fullName>
    </submittedName>
</protein>
<evidence type="ECO:0000256" key="1">
    <source>
        <dbReference type="SAM" id="MobiDB-lite"/>
    </source>
</evidence>